<dbReference type="EMBL" id="HBUE01351837">
    <property type="protein sequence ID" value="CAG6603678.1"/>
    <property type="molecule type" value="Transcribed_RNA"/>
</dbReference>
<reference evidence="2" key="1">
    <citation type="submission" date="2021-05" db="EMBL/GenBank/DDBJ databases">
        <authorList>
            <person name="Alioto T."/>
            <person name="Alioto T."/>
            <person name="Gomez Garrido J."/>
        </authorList>
    </citation>
    <scope>NUCLEOTIDE SEQUENCE</scope>
</reference>
<proteinExistence type="predicted"/>
<organism evidence="2">
    <name type="scientific">Culex pipiens</name>
    <name type="common">House mosquito</name>
    <dbReference type="NCBI Taxonomy" id="7175"/>
    <lineage>
        <taxon>Eukaryota</taxon>
        <taxon>Metazoa</taxon>
        <taxon>Ecdysozoa</taxon>
        <taxon>Arthropoda</taxon>
        <taxon>Hexapoda</taxon>
        <taxon>Insecta</taxon>
        <taxon>Pterygota</taxon>
        <taxon>Neoptera</taxon>
        <taxon>Endopterygota</taxon>
        <taxon>Diptera</taxon>
        <taxon>Nematocera</taxon>
        <taxon>Culicoidea</taxon>
        <taxon>Culicidae</taxon>
        <taxon>Culicinae</taxon>
        <taxon>Culicini</taxon>
        <taxon>Culex</taxon>
        <taxon>Culex</taxon>
    </lineage>
</organism>
<feature type="compositionally biased region" description="Basic residues" evidence="1">
    <location>
        <begin position="46"/>
        <end position="58"/>
    </location>
</feature>
<name>A0A8D8N4E8_CULPI</name>
<feature type="compositionally biased region" description="Polar residues" evidence="1">
    <location>
        <begin position="1"/>
        <end position="13"/>
    </location>
</feature>
<feature type="compositionally biased region" description="Basic and acidic residues" evidence="1">
    <location>
        <begin position="23"/>
        <end position="36"/>
    </location>
</feature>
<dbReference type="AlphaFoldDB" id="A0A8D8N4E8"/>
<evidence type="ECO:0000256" key="1">
    <source>
        <dbReference type="SAM" id="MobiDB-lite"/>
    </source>
</evidence>
<sequence length="144" mass="15817">MAYDSFSTSSAGSSPEAPQRLRHQPERRRGTAEGCRRKERRLQGHPARRCHQVQRRWPHQPLDLLEEPLTGPVGSVGRAEEGPRAGLARFRELQEGDEGRRRGRPGLGLGLVGLQQEDEISAGCGLPEPRPSGGYHGSGPAVWN</sequence>
<dbReference type="EMBL" id="HBUE01244727">
    <property type="protein sequence ID" value="CAG6551378.1"/>
    <property type="molecule type" value="Transcribed_RNA"/>
</dbReference>
<feature type="region of interest" description="Disordered" evidence="1">
    <location>
        <begin position="121"/>
        <end position="144"/>
    </location>
</feature>
<accession>A0A8D8N4E8</accession>
<evidence type="ECO:0000313" key="2">
    <source>
        <dbReference type="EMBL" id="CAG6551378.1"/>
    </source>
</evidence>
<feature type="region of interest" description="Disordered" evidence="1">
    <location>
        <begin position="1"/>
        <end position="86"/>
    </location>
</feature>
<protein>
    <submittedName>
        <fullName evidence="2">(northern house mosquito) hypothetical protein</fullName>
    </submittedName>
</protein>